<dbReference type="InterPro" id="IPR027417">
    <property type="entry name" value="P-loop_NTPase"/>
</dbReference>
<dbReference type="NCBIfam" id="NF008453">
    <property type="entry name" value="PRK11308.1"/>
    <property type="match status" value="2"/>
</dbReference>
<reference evidence="9" key="1">
    <citation type="submission" date="2023-07" db="EMBL/GenBank/DDBJ databases">
        <title>Paracoccus sp. MBLB3053 whole genome sequence.</title>
        <authorList>
            <person name="Hwang C.Y."/>
            <person name="Cho E.-S."/>
            <person name="Seo M.-J."/>
        </authorList>
    </citation>
    <scope>NUCLEOTIDE SEQUENCE [LARGE SCALE GENOMIC DNA]</scope>
    <source>
        <strain evidence="9">MBLB3053</strain>
    </source>
</reference>
<evidence type="ECO:0000256" key="4">
    <source>
        <dbReference type="ARBA" id="ARBA00022741"/>
    </source>
</evidence>
<dbReference type="InterPro" id="IPR003439">
    <property type="entry name" value="ABC_transporter-like_ATP-bd"/>
</dbReference>
<keyword evidence="9" id="KW-1185">Reference proteome</keyword>
<comment type="similarity">
    <text evidence="2">Belongs to the ABC transporter superfamily.</text>
</comment>
<dbReference type="Pfam" id="PF08352">
    <property type="entry name" value="oligo_HPY"/>
    <property type="match status" value="2"/>
</dbReference>
<dbReference type="CDD" id="cd03257">
    <property type="entry name" value="ABC_NikE_OppD_transporters"/>
    <property type="match status" value="2"/>
</dbReference>
<feature type="domain" description="ABC transporter" evidence="7">
    <location>
        <begin position="8"/>
        <end position="256"/>
    </location>
</feature>
<evidence type="ECO:0000256" key="1">
    <source>
        <dbReference type="ARBA" id="ARBA00004417"/>
    </source>
</evidence>
<dbReference type="InterPro" id="IPR017871">
    <property type="entry name" value="ABC_transporter-like_CS"/>
</dbReference>
<evidence type="ECO:0000313" key="8">
    <source>
        <dbReference type="EMBL" id="MDS9469767.1"/>
    </source>
</evidence>
<dbReference type="PROSITE" id="PS50893">
    <property type="entry name" value="ABC_TRANSPORTER_2"/>
    <property type="match status" value="2"/>
</dbReference>
<dbReference type="InterPro" id="IPR003593">
    <property type="entry name" value="AAA+_ATPase"/>
</dbReference>
<evidence type="ECO:0000259" key="7">
    <source>
        <dbReference type="PROSITE" id="PS50893"/>
    </source>
</evidence>
<name>A0ABU2HXI3_9RHOB</name>
<dbReference type="SMART" id="SM00382">
    <property type="entry name" value="AAA"/>
    <property type="match status" value="2"/>
</dbReference>
<evidence type="ECO:0000256" key="3">
    <source>
        <dbReference type="ARBA" id="ARBA00022448"/>
    </source>
</evidence>
<comment type="caution">
    <text evidence="8">The sequence shown here is derived from an EMBL/GenBank/DDBJ whole genome shotgun (WGS) entry which is preliminary data.</text>
</comment>
<dbReference type="Proteomes" id="UP001269144">
    <property type="component" value="Unassembled WGS sequence"/>
</dbReference>
<keyword evidence="5 8" id="KW-0067">ATP-binding</keyword>
<dbReference type="NCBIfam" id="NF007739">
    <property type="entry name" value="PRK10419.1"/>
    <property type="match status" value="2"/>
</dbReference>
<feature type="compositionally biased region" description="Basic and acidic residues" evidence="6">
    <location>
        <begin position="529"/>
        <end position="543"/>
    </location>
</feature>
<organism evidence="8 9">
    <name type="scientific">Paracoccus aurantius</name>
    <dbReference type="NCBI Taxonomy" id="3073814"/>
    <lineage>
        <taxon>Bacteria</taxon>
        <taxon>Pseudomonadati</taxon>
        <taxon>Pseudomonadota</taxon>
        <taxon>Alphaproteobacteria</taxon>
        <taxon>Rhodobacterales</taxon>
        <taxon>Paracoccaceae</taxon>
        <taxon>Paracoccus</taxon>
    </lineage>
</organism>
<dbReference type="InterPro" id="IPR050319">
    <property type="entry name" value="ABC_transp_ATP-bind"/>
</dbReference>
<gene>
    <name evidence="8" type="ORF">RGQ15_19600</name>
</gene>
<dbReference type="InterPro" id="IPR013563">
    <property type="entry name" value="Oligopep_ABC_C"/>
</dbReference>
<keyword evidence="4" id="KW-0547">Nucleotide-binding</keyword>
<dbReference type="PANTHER" id="PTHR43776">
    <property type="entry name" value="TRANSPORT ATP-BINDING PROTEIN"/>
    <property type="match status" value="1"/>
</dbReference>
<feature type="region of interest" description="Disordered" evidence="6">
    <location>
        <begin position="524"/>
        <end position="543"/>
    </location>
</feature>
<dbReference type="PROSITE" id="PS00211">
    <property type="entry name" value="ABC_TRANSPORTER_1"/>
    <property type="match status" value="2"/>
</dbReference>
<comment type="subcellular location">
    <subcellularLocation>
        <location evidence="1">Cell inner membrane</location>
        <topology evidence="1">Peripheral membrane protein</topology>
    </subcellularLocation>
</comment>
<evidence type="ECO:0000256" key="2">
    <source>
        <dbReference type="ARBA" id="ARBA00005417"/>
    </source>
</evidence>
<dbReference type="Gene3D" id="3.40.50.300">
    <property type="entry name" value="P-loop containing nucleotide triphosphate hydrolases"/>
    <property type="match status" value="2"/>
</dbReference>
<protein>
    <submittedName>
        <fullName evidence="8">ABC transporter ATP-binding protein</fullName>
    </submittedName>
</protein>
<dbReference type="EMBL" id="JAVQLW010000004">
    <property type="protein sequence ID" value="MDS9469767.1"/>
    <property type="molecule type" value="Genomic_DNA"/>
</dbReference>
<accession>A0ABU2HXI3</accession>
<dbReference type="SUPFAM" id="SSF52540">
    <property type="entry name" value="P-loop containing nucleoside triphosphate hydrolases"/>
    <property type="match status" value="2"/>
</dbReference>
<dbReference type="GO" id="GO:0005524">
    <property type="term" value="F:ATP binding"/>
    <property type="evidence" value="ECO:0007669"/>
    <property type="project" value="UniProtKB-KW"/>
</dbReference>
<dbReference type="PANTHER" id="PTHR43776:SF7">
    <property type="entry name" value="D,D-DIPEPTIDE TRANSPORT ATP-BINDING PROTEIN DDPF-RELATED"/>
    <property type="match status" value="1"/>
</dbReference>
<evidence type="ECO:0000256" key="5">
    <source>
        <dbReference type="ARBA" id="ARBA00022840"/>
    </source>
</evidence>
<proteinExistence type="inferred from homology"/>
<sequence>MAEHLLEVRNLSVDFHTAAGTVSAVRNVSWHLDRGETLAILGESGSGKSVSASTIMNLIDMPPGEITSGEVFFEGRDLLKMSDEQRRQFNGKRIAMIFQDPLSHLNPVYTVGWQICEMMRVHDVPAEKARARTLELLGRVGIPNPEAAMGKYPHEFSGGQRQRLMIAMALALKPDILIADEPTTALDVTVQAQVLALLEELQRETGMGLLLITHDLGVVAEIADRVVVMNKGEIVESGNAAEIYRDPKHPYTRRLIDAAPGKGETRDEEDRLGEPLLRVERLQQHYGGFHALKGASFAIMPGETVAIVGESGSGKSTMARAILRLDEPSGGKVIWKGRDLLQMTPKELFAIRRDIQMVFQDPTQSLNPRMTVHQIISEAWIVHPSILPKARWKDRVAELLVQVGLQPEMAKRYPHQFSGGQRQRIAIARALALEPKLIICDEAVSALDVSIQAQVIELLDGLRRDLGLSYLFIAHDLPVVRDFADRVIVMKSGEIVEEGATGQIFDAPRMPYTKSLLAASLDPDPEVQAARREARKSEGLVPA</sequence>
<evidence type="ECO:0000313" key="9">
    <source>
        <dbReference type="Proteomes" id="UP001269144"/>
    </source>
</evidence>
<feature type="domain" description="ABC transporter" evidence="7">
    <location>
        <begin position="277"/>
        <end position="517"/>
    </location>
</feature>
<dbReference type="Pfam" id="PF00005">
    <property type="entry name" value="ABC_tran"/>
    <property type="match status" value="2"/>
</dbReference>
<keyword evidence="3" id="KW-0813">Transport</keyword>
<dbReference type="RefSeq" id="WP_311162492.1">
    <property type="nucleotide sequence ID" value="NZ_JAVQLW010000004.1"/>
</dbReference>
<evidence type="ECO:0000256" key="6">
    <source>
        <dbReference type="SAM" id="MobiDB-lite"/>
    </source>
</evidence>